<evidence type="ECO:0000256" key="1">
    <source>
        <dbReference type="SAM" id="Phobius"/>
    </source>
</evidence>
<feature type="domain" description="EAL" evidence="2">
    <location>
        <begin position="273"/>
        <end position="523"/>
    </location>
</feature>
<dbReference type="SMART" id="SM00052">
    <property type="entry name" value="EAL"/>
    <property type="match status" value="1"/>
</dbReference>
<dbReference type="Pfam" id="PF00563">
    <property type="entry name" value="EAL"/>
    <property type="match status" value="1"/>
</dbReference>
<dbReference type="RefSeq" id="WP_344707578.1">
    <property type="nucleotide sequence ID" value="NZ_BAABBQ010000001.1"/>
</dbReference>
<dbReference type="SUPFAM" id="SSF55073">
    <property type="entry name" value="Nucleotide cyclase"/>
    <property type="match status" value="1"/>
</dbReference>
<dbReference type="PROSITE" id="PS50887">
    <property type="entry name" value="GGDEF"/>
    <property type="match status" value="1"/>
</dbReference>
<dbReference type="InterPro" id="IPR035919">
    <property type="entry name" value="EAL_sf"/>
</dbReference>
<accession>A0ABP7T7P8</accession>
<dbReference type="Gene3D" id="3.30.70.270">
    <property type="match status" value="1"/>
</dbReference>
<keyword evidence="5" id="KW-1185">Reference proteome</keyword>
<dbReference type="NCBIfam" id="TIGR00254">
    <property type="entry name" value="GGDEF"/>
    <property type="match status" value="1"/>
</dbReference>
<dbReference type="PROSITE" id="PS50883">
    <property type="entry name" value="EAL"/>
    <property type="match status" value="1"/>
</dbReference>
<dbReference type="InterPro" id="IPR029787">
    <property type="entry name" value="Nucleotide_cyclase"/>
</dbReference>
<feature type="domain" description="GGDEF" evidence="3">
    <location>
        <begin position="129"/>
        <end position="264"/>
    </location>
</feature>
<organism evidence="4 5">
    <name type="scientific">Sphingomonas swuensis</name>
    <dbReference type="NCBI Taxonomy" id="977800"/>
    <lineage>
        <taxon>Bacteria</taxon>
        <taxon>Pseudomonadati</taxon>
        <taxon>Pseudomonadota</taxon>
        <taxon>Alphaproteobacteria</taxon>
        <taxon>Sphingomonadales</taxon>
        <taxon>Sphingomonadaceae</taxon>
        <taxon>Sphingomonas</taxon>
    </lineage>
</organism>
<dbReference type="InterPro" id="IPR050706">
    <property type="entry name" value="Cyclic-di-GMP_PDE-like"/>
</dbReference>
<protein>
    <recommendedName>
        <fullName evidence="6">GGDEF-domain containing protein</fullName>
    </recommendedName>
</protein>
<gene>
    <name evidence="4" type="ORF">GCM10022280_23510</name>
</gene>
<dbReference type="EMBL" id="BAABBQ010000001">
    <property type="protein sequence ID" value="GAA4022185.1"/>
    <property type="molecule type" value="Genomic_DNA"/>
</dbReference>
<dbReference type="CDD" id="cd01948">
    <property type="entry name" value="EAL"/>
    <property type="match status" value="1"/>
</dbReference>
<dbReference type="PANTHER" id="PTHR33121">
    <property type="entry name" value="CYCLIC DI-GMP PHOSPHODIESTERASE PDEF"/>
    <property type="match status" value="1"/>
</dbReference>
<dbReference type="Gene3D" id="3.20.20.450">
    <property type="entry name" value="EAL domain"/>
    <property type="match status" value="1"/>
</dbReference>
<keyword evidence="1" id="KW-0812">Transmembrane</keyword>
<evidence type="ECO:0000259" key="2">
    <source>
        <dbReference type="PROSITE" id="PS50883"/>
    </source>
</evidence>
<dbReference type="SMART" id="SM00267">
    <property type="entry name" value="GGDEF"/>
    <property type="match status" value="1"/>
</dbReference>
<comment type="caution">
    <text evidence="4">The sequence shown here is derived from an EMBL/GenBank/DDBJ whole genome shotgun (WGS) entry which is preliminary data.</text>
</comment>
<feature type="transmembrane region" description="Helical" evidence="1">
    <location>
        <begin position="57"/>
        <end position="75"/>
    </location>
</feature>
<dbReference type="Proteomes" id="UP001500235">
    <property type="component" value="Unassembled WGS sequence"/>
</dbReference>
<dbReference type="PANTHER" id="PTHR33121:SF70">
    <property type="entry name" value="SIGNALING PROTEIN YKOW"/>
    <property type="match status" value="1"/>
</dbReference>
<keyword evidence="1" id="KW-0472">Membrane</keyword>
<dbReference type="InterPro" id="IPR001633">
    <property type="entry name" value="EAL_dom"/>
</dbReference>
<keyword evidence="1" id="KW-1133">Transmembrane helix</keyword>
<dbReference type="CDD" id="cd01949">
    <property type="entry name" value="GGDEF"/>
    <property type="match status" value="1"/>
</dbReference>
<name>A0ABP7T7P8_9SPHN</name>
<reference evidence="5" key="1">
    <citation type="journal article" date="2019" name="Int. J. Syst. Evol. Microbiol.">
        <title>The Global Catalogue of Microorganisms (GCM) 10K type strain sequencing project: providing services to taxonomists for standard genome sequencing and annotation.</title>
        <authorList>
            <consortium name="The Broad Institute Genomics Platform"/>
            <consortium name="The Broad Institute Genome Sequencing Center for Infectious Disease"/>
            <person name="Wu L."/>
            <person name="Ma J."/>
        </authorList>
    </citation>
    <scope>NUCLEOTIDE SEQUENCE [LARGE SCALE GENOMIC DNA]</scope>
    <source>
        <strain evidence="5">JCM 17563</strain>
    </source>
</reference>
<dbReference type="Pfam" id="PF00990">
    <property type="entry name" value="GGDEF"/>
    <property type="match status" value="1"/>
</dbReference>
<feature type="transmembrane region" description="Helical" evidence="1">
    <location>
        <begin position="21"/>
        <end position="45"/>
    </location>
</feature>
<sequence length="534" mass="57430">MPGLLKLGSARPRLAIEGAELLMIVFLLSAVSAFIFNGSSLLQLVAADRTASFNTSVQVAASALVLNVALILFGWRRYADLRQEADRRADGERRAALLAASDSVTGLANRKGFADGVERLCRDTLDPDHCLVIVSLQMQRFKRINDRHGYDLGDALLREIAGAMRESVPPAGIIARLSGDEFAIAACVRTADLASAEVMAECLLRDVSRTYDIGGTFAQVGAFAGIASATPGTACRASDLLRRADIALDHARSARAARPTWFDHGMERALIERGELEQAIRVGIEHGQFVPVFEPQIDLATGAITGFELLARWHHPNRGILSPELFIPVAEEIGVIGALSESVIAQGLEAAREWDAALSLSVNISPAQLSDPWLAHRLVRLLTEHAFPAERLVVEVTESSLFSDLDLARSLVLSLRNQGVRLALDDFGTGFSSLSHLRSLPLDFIKIDRSFVASIAVDRESAAIVRAVTTLAQALNVPVTAEGLEDAETLQRVVALGATTGQGWFLGKPLSAEATGELLARRSLELVSDARQIG</sequence>
<evidence type="ECO:0008006" key="6">
    <source>
        <dbReference type="Google" id="ProtNLM"/>
    </source>
</evidence>
<dbReference type="InterPro" id="IPR000160">
    <property type="entry name" value="GGDEF_dom"/>
</dbReference>
<evidence type="ECO:0000313" key="5">
    <source>
        <dbReference type="Proteomes" id="UP001500235"/>
    </source>
</evidence>
<evidence type="ECO:0000313" key="4">
    <source>
        <dbReference type="EMBL" id="GAA4022185.1"/>
    </source>
</evidence>
<dbReference type="InterPro" id="IPR043128">
    <property type="entry name" value="Rev_trsase/Diguanyl_cyclase"/>
</dbReference>
<proteinExistence type="predicted"/>
<evidence type="ECO:0000259" key="3">
    <source>
        <dbReference type="PROSITE" id="PS50887"/>
    </source>
</evidence>
<dbReference type="SUPFAM" id="SSF141868">
    <property type="entry name" value="EAL domain-like"/>
    <property type="match status" value="1"/>
</dbReference>